<gene>
    <name evidence="2" type="ORF">RQX22_13825</name>
</gene>
<feature type="transmembrane region" description="Helical" evidence="1">
    <location>
        <begin position="161"/>
        <end position="179"/>
    </location>
</feature>
<protein>
    <submittedName>
        <fullName evidence="2">Uncharacterized protein</fullName>
    </submittedName>
</protein>
<dbReference type="RefSeq" id="WP_315727135.1">
    <property type="nucleotide sequence ID" value="NZ_JAVUPU010000007.1"/>
</dbReference>
<dbReference type="EMBL" id="JAVUPU010000007">
    <property type="protein sequence ID" value="MDT9600034.1"/>
    <property type="molecule type" value="Genomic_DNA"/>
</dbReference>
<proteinExistence type="predicted"/>
<comment type="caution">
    <text evidence="2">The sequence shown here is derived from an EMBL/GenBank/DDBJ whole genome shotgun (WGS) entry which is preliminary data.</text>
</comment>
<sequence length="287" mass="31221">MMATDTQLPKWRNFMRWSAIGAIIYFVPLAFALMFRDGGALAVFRSTETVAKLILALIFSMFVIGYSMRNALTNARNVRYILMLGALGIVVSLAILWGFDALRDAGAFGVMHVSQAVAAGAGFALLFFAVVGILVISYVRMTGFMDAEDVAELREQGRAQFYSWIGVVAMGMTLILLAMSGPGRMVPPAAALAVALVLIAAATLFGFLQWRLMDELMRRLSLEAGNIAFLLIFLIGGGWAMLAHLHFVARPTPLDWLVMLIGVSFVASIIATIRRGLFADGASRPFK</sequence>
<feature type="transmembrane region" description="Helical" evidence="1">
    <location>
        <begin position="220"/>
        <end position="242"/>
    </location>
</feature>
<keyword evidence="1" id="KW-0472">Membrane</keyword>
<feature type="transmembrane region" description="Helical" evidence="1">
    <location>
        <begin position="50"/>
        <end position="68"/>
    </location>
</feature>
<organism evidence="2 3">
    <name type="scientific">Sphingosinicella rhizophila</name>
    <dbReference type="NCBI Taxonomy" id="3050082"/>
    <lineage>
        <taxon>Bacteria</taxon>
        <taxon>Pseudomonadati</taxon>
        <taxon>Pseudomonadota</taxon>
        <taxon>Alphaproteobacteria</taxon>
        <taxon>Sphingomonadales</taxon>
        <taxon>Sphingosinicellaceae</taxon>
        <taxon>Sphingosinicella</taxon>
    </lineage>
</organism>
<reference evidence="2 3" key="1">
    <citation type="submission" date="2023-05" db="EMBL/GenBank/DDBJ databases">
        <authorList>
            <person name="Guo Y."/>
        </authorList>
    </citation>
    <scope>NUCLEOTIDE SEQUENCE [LARGE SCALE GENOMIC DNA]</scope>
    <source>
        <strain evidence="2 3">GR2756</strain>
    </source>
</reference>
<accession>A0ABU3QA75</accession>
<feature type="transmembrane region" description="Helical" evidence="1">
    <location>
        <begin position="254"/>
        <end position="273"/>
    </location>
</feature>
<feature type="transmembrane region" description="Helical" evidence="1">
    <location>
        <begin position="119"/>
        <end position="140"/>
    </location>
</feature>
<feature type="transmembrane region" description="Helical" evidence="1">
    <location>
        <begin position="14"/>
        <end position="35"/>
    </location>
</feature>
<evidence type="ECO:0000313" key="2">
    <source>
        <dbReference type="EMBL" id="MDT9600034.1"/>
    </source>
</evidence>
<name>A0ABU3QA75_9SPHN</name>
<dbReference type="Proteomes" id="UP001259572">
    <property type="component" value="Unassembled WGS sequence"/>
</dbReference>
<evidence type="ECO:0000313" key="3">
    <source>
        <dbReference type="Proteomes" id="UP001259572"/>
    </source>
</evidence>
<keyword evidence="3" id="KW-1185">Reference proteome</keyword>
<keyword evidence="1" id="KW-1133">Transmembrane helix</keyword>
<evidence type="ECO:0000256" key="1">
    <source>
        <dbReference type="SAM" id="Phobius"/>
    </source>
</evidence>
<keyword evidence="1" id="KW-0812">Transmembrane</keyword>
<feature type="transmembrane region" description="Helical" evidence="1">
    <location>
        <begin position="80"/>
        <end position="99"/>
    </location>
</feature>
<feature type="transmembrane region" description="Helical" evidence="1">
    <location>
        <begin position="185"/>
        <end position="208"/>
    </location>
</feature>